<sequence length="158" mass="16741">MAGTTDTSGYPGPPPDDNFRGEDDGSDRGNQSLHPSCNNSPRRSTGGGGGGLPDGGDNGDNGDGGPPADPPPDGNDPINFADDKVGYTLTFLKGTALEFFEPYILAEDNPGYVEPTFFTHWIVFKQILLDNFGSTLPEEEAEMALEKLAFPDSSRATK</sequence>
<feature type="compositionally biased region" description="Polar residues" evidence="1">
    <location>
        <begin position="28"/>
        <end position="43"/>
    </location>
</feature>
<gene>
    <name evidence="2" type="ORF">M422DRAFT_253406</name>
</gene>
<proteinExistence type="predicted"/>
<accession>A0A0C9VMT9</accession>
<feature type="region of interest" description="Disordered" evidence="1">
    <location>
        <begin position="1"/>
        <end position="81"/>
    </location>
</feature>
<dbReference type="AlphaFoldDB" id="A0A0C9VMT9"/>
<protein>
    <submittedName>
        <fullName evidence="2">Uncharacterized protein</fullName>
    </submittedName>
</protein>
<feature type="compositionally biased region" description="Basic and acidic residues" evidence="1">
    <location>
        <begin position="17"/>
        <end position="27"/>
    </location>
</feature>
<dbReference type="HOGENOM" id="CLU_1670518_0_0_1"/>
<evidence type="ECO:0000256" key="1">
    <source>
        <dbReference type="SAM" id="MobiDB-lite"/>
    </source>
</evidence>
<dbReference type="Proteomes" id="UP000054279">
    <property type="component" value="Unassembled WGS sequence"/>
</dbReference>
<evidence type="ECO:0000313" key="3">
    <source>
        <dbReference type="Proteomes" id="UP000054279"/>
    </source>
</evidence>
<dbReference type="EMBL" id="KN837124">
    <property type="protein sequence ID" value="KIJ43212.1"/>
    <property type="molecule type" value="Genomic_DNA"/>
</dbReference>
<evidence type="ECO:0000313" key="2">
    <source>
        <dbReference type="EMBL" id="KIJ43212.1"/>
    </source>
</evidence>
<name>A0A0C9VMT9_SPHS4</name>
<organism evidence="2 3">
    <name type="scientific">Sphaerobolus stellatus (strain SS14)</name>
    <dbReference type="NCBI Taxonomy" id="990650"/>
    <lineage>
        <taxon>Eukaryota</taxon>
        <taxon>Fungi</taxon>
        <taxon>Dikarya</taxon>
        <taxon>Basidiomycota</taxon>
        <taxon>Agaricomycotina</taxon>
        <taxon>Agaricomycetes</taxon>
        <taxon>Phallomycetidae</taxon>
        <taxon>Geastrales</taxon>
        <taxon>Sphaerobolaceae</taxon>
        <taxon>Sphaerobolus</taxon>
    </lineage>
</organism>
<keyword evidence="3" id="KW-1185">Reference proteome</keyword>
<reference evidence="2 3" key="1">
    <citation type="submission" date="2014-06" db="EMBL/GenBank/DDBJ databases">
        <title>Evolutionary Origins and Diversification of the Mycorrhizal Mutualists.</title>
        <authorList>
            <consortium name="DOE Joint Genome Institute"/>
            <consortium name="Mycorrhizal Genomics Consortium"/>
            <person name="Kohler A."/>
            <person name="Kuo A."/>
            <person name="Nagy L.G."/>
            <person name="Floudas D."/>
            <person name="Copeland A."/>
            <person name="Barry K.W."/>
            <person name="Cichocki N."/>
            <person name="Veneault-Fourrey C."/>
            <person name="LaButti K."/>
            <person name="Lindquist E.A."/>
            <person name="Lipzen A."/>
            <person name="Lundell T."/>
            <person name="Morin E."/>
            <person name="Murat C."/>
            <person name="Riley R."/>
            <person name="Ohm R."/>
            <person name="Sun H."/>
            <person name="Tunlid A."/>
            <person name="Henrissat B."/>
            <person name="Grigoriev I.V."/>
            <person name="Hibbett D.S."/>
            <person name="Martin F."/>
        </authorList>
    </citation>
    <scope>NUCLEOTIDE SEQUENCE [LARGE SCALE GENOMIC DNA]</scope>
    <source>
        <strain evidence="2 3">SS14</strain>
    </source>
</reference>
<feature type="compositionally biased region" description="Gly residues" evidence="1">
    <location>
        <begin position="45"/>
        <end position="65"/>
    </location>
</feature>